<dbReference type="PANTHER" id="PTHR47506:SF6">
    <property type="entry name" value="HTH-TYPE TRANSCRIPTIONAL REPRESSOR NEMR"/>
    <property type="match status" value="1"/>
</dbReference>
<evidence type="ECO:0000256" key="2">
    <source>
        <dbReference type="ARBA" id="ARBA00023125"/>
    </source>
</evidence>
<sequence>MTVMSKRELSRQDRRRRILEAARHLVEQQGAAGLSMRALAASVGISAVTAYAIFGSKAGILRAIVEEDRARFAVMMDRAGVGHGIDSIFRLLTLACDLYRDKESFYRAVFQQYFSAGGVEIREILDPGRHRLWHGIVSGMADEGLFAIPVDPHLLTSQLENIFLAAHMRWCLRGTGVDLLEQEIGLGFAMLVKAIAIPEHQAYLGSLIERFGDRLLASAAALPVEGPGPPAGQG</sequence>
<organism evidence="6 7">
    <name type="scientific">Rhizorhabdus dicambivorans</name>
    <dbReference type="NCBI Taxonomy" id="1850238"/>
    <lineage>
        <taxon>Bacteria</taxon>
        <taxon>Pseudomonadati</taxon>
        <taxon>Pseudomonadota</taxon>
        <taxon>Alphaproteobacteria</taxon>
        <taxon>Sphingomonadales</taxon>
        <taxon>Sphingomonadaceae</taxon>
        <taxon>Rhizorhabdus</taxon>
    </lineage>
</organism>
<dbReference type="PRINTS" id="PR00455">
    <property type="entry name" value="HTHTETR"/>
</dbReference>
<evidence type="ECO:0000256" key="4">
    <source>
        <dbReference type="PROSITE-ProRule" id="PRU00335"/>
    </source>
</evidence>
<keyword evidence="2 4" id="KW-0238">DNA-binding</keyword>
<dbReference type="OrthoDB" id="7185252at2"/>
<dbReference type="PANTHER" id="PTHR47506">
    <property type="entry name" value="TRANSCRIPTIONAL REGULATORY PROTEIN"/>
    <property type="match status" value="1"/>
</dbReference>
<feature type="DNA-binding region" description="H-T-H motif" evidence="4">
    <location>
        <begin position="35"/>
        <end position="54"/>
    </location>
</feature>
<evidence type="ECO:0000256" key="3">
    <source>
        <dbReference type="ARBA" id="ARBA00023163"/>
    </source>
</evidence>
<accession>A0A2A4FX45</accession>
<dbReference type="KEGG" id="rdi:CMV14_01250"/>
<keyword evidence="3" id="KW-0804">Transcription</keyword>
<dbReference type="InterPro" id="IPR009057">
    <property type="entry name" value="Homeodomain-like_sf"/>
</dbReference>
<dbReference type="PROSITE" id="PS50977">
    <property type="entry name" value="HTH_TETR_2"/>
    <property type="match status" value="1"/>
</dbReference>
<dbReference type="EMBL" id="NWUF01000004">
    <property type="protein sequence ID" value="PCE43366.1"/>
    <property type="molecule type" value="Genomic_DNA"/>
</dbReference>
<dbReference type="AlphaFoldDB" id="A0A2A4FX45"/>
<proteinExistence type="predicted"/>
<keyword evidence="7" id="KW-1185">Reference proteome</keyword>
<evidence type="ECO:0000256" key="1">
    <source>
        <dbReference type="ARBA" id="ARBA00023015"/>
    </source>
</evidence>
<dbReference type="RefSeq" id="WP_066965475.1">
    <property type="nucleotide sequence ID" value="NZ_CP023449.1"/>
</dbReference>
<evidence type="ECO:0000313" key="6">
    <source>
        <dbReference type="EMBL" id="PCE43366.1"/>
    </source>
</evidence>
<dbReference type="SUPFAM" id="SSF46689">
    <property type="entry name" value="Homeodomain-like"/>
    <property type="match status" value="1"/>
</dbReference>
<dbReference type="InterPro" id="IPR001647">
    <property type="entry name" value="HTH_TetR"/>
</dbReference>
<evidence type="ECO:0000259" key="5">
    <source>
        <dbReference type="PROSITE" id="PS50977"/>
    </source>
</evidence>
<reference evidence="6 7" key="1">
    <citation type="submission" date="2017-09" db="EMBL/GenBank/DDBJ databases">
        <title>The Catabolism of 3,6-Dichlorosalicylic acid is Initiated by the Cytochrome P450 Monooxygenase DsmABC in Rhizorhabdus dicambivorans Ndbn-20.</title>
        <authorList>
            <person name="Na L."/>
        </authorList>
    </citation>
    <scope>NUCLEOTIDE SEQUENCE [LARGE SCALE GENOMIC DNA]</scope>
    <source>
        <strain evidence="6 7">Ndbn-20m</strain>
    </source>
</reference>
<keyword evidence="1" id="KW-0805">Transcription regulation</keyword>
<name>A0A2A4FX45_9SPHN</name>
<dbReference type="Pfam" id="PF00440">
    <property type="entry name" value="TetR_N"/>
    <property type="match status" value="1"/>
</dbReference>
<gene>
    <name evidence="6" type="ORF">COO09_06295</name>
</gene>
<protein>
    <submittedName>
        <fullName evidence="6">TetR/AcrR family transcriptional regulator</fullName>
    </submittedName>
</protein>
<dbReference type="Proteomes" id="UP000218934">
    <property type="component" value="Unassembled WGS sequence"/>
</dbReference>
<evidence type="ECO:0000313" key="7">
    <source>
        <dbReference type="Proteomes" id="UP000218934"/>
    </source>
</evidence>
<comment type="caution">
    <text evidence="6">The sequence shown here is derived from an EMBL/GenBank/DDBJ whole genome shotgun (WGS) entry which is preliminary data.</text>
</comment>
<dbReference type="GO" id="GO:0003677">
    <property type="term" value="F:DNA binding"/>
    <property type="evidence" value="ECO:0007669"/>
    <property type="project" value="UniProtKB-UniRule"/>
</dbReference>
<feature type="domain" description="HTH tetR-type" evidence="5">
    <location>
        <begin position="12"/>
        <end position="72"/>
    </location>
</feature>
<dbReference type="Gene3D" id="1.10.357.10">
    <property type="entry name" value="Tetracycline Repressor, domain 2"/>
    <property type="match status" value="1"/>
</dbReference>